<dbReference type="AlphaFoldDB" id="C8PM94"/>
<dbReference type="Proteomes" id="UP000004509">
    <property type="component" value="Unassembled WGS sequence"/>
</dbReference>
<name>C8PM94_9SPIR</name>
<feature type="signal peptide" evidence="2">
    <location>
        <begin position="1"/>
        <end position="22"/>
    </location>
</feature>
<dbReference type="Gene3D" id="2.70.70.10">
    <property type="entry name" value="Glucose Permease (Domain IIA)"/>
    <property type="match status" value="1"/>
</dbReference>
<dbReference type="GO" id="GO:0004222">
    <property type="term" value="F:metalloendopeptidase activity"/>
    <property type="evidence" value="ECO:0007669"/>
    <property type="project" value="TreeGrafter"/>
</dbReference>
<reference evidence="4 5" key="1">
    <citation type="submission" date="2009-07" db="EMBL/GenBank/DDBJ databases">
        <authorList>
            <person name="Madupu R."/>
            <person name="Sebastian Y."/>
            <person name="Durkin A.S."/>
            <person name="Torralba M."/>
            <person name="Methe B."/>
            <person name="Sutton G.G."/>
            <person name="Strausberg R.L."/>
            <person name="Nelson K.E."/>
        </authorList>
    </citation>
    <scope>NUCLEOTIDE SEQUENCE [LARGE SCALE GENOMIC DNA]</scope>
    <source>
        <strain evidence="4 5">ATCC 35580</strain>
    </source>
</reference>
<evidence type="ECO:0000313" key="5">
    <source>
        <dbReference type="Proteomes" id="UP000004509"/>
    </source>
</evidence>
<proteinExistence type="predicted"/>
<dbReference type="PANTHER" id="PTHR21666">
    <property type="entry name" value="PEPTIDASE-RELATED"/>
    <property type="match status" value="1"/>
</dbReference>
<dbReference type="PANTHER" id="PTHR21666:SF289">
    <property type="entry name" value="L-ALA--D-GLU ENDOPEPTIDASE"/>
    <property type="match status" value="1"/>
</dbReference>
<evidence type="ECO:0000259" key="3">
    <source>
        <dbReference type="Pfam" id="PF01551"/>
    </source>
</evidence>
<accession>C8PM94</accession>
<feature type="chain" id="PRO_5002989309" evidence="2">
    <location>
        <begin position="23"/>
        <end position="336"/>
    </location>
</feature>
<dbReference type="STRING" id="596324.TREVI0001_0508"/>
<comment type="caution">
    <text evidence="4">The sequence shown here is derived from an EMBL/GenBank/DDBJ whole genome shotgun (WGS) entry which is preliminary data.</text>
</comment>
<dbReference type="EMBL" id="ACYH01000011">
    <property type="protein sequence ID" value="EEV21311.1"/>
    <property type="molecule type" value="Genomic_DNA"/>
</dbReference>
<evidence type="ECO:0000256" key="1">
    <source>
        <dbReference type="ARBA" id="ARBA00022729"/>
    </source>
</evidence>
<evidence type="ECO:0000256" key="2">
    <source>
        <dbReference type="SAM" id="SignalP"/>
    </source>
</evidence>
<dbReference type="OrthoDB" id="305469at2"/>
<gene>
    <name evidence="4" type="ORF">TREVI0001_0508</name>
</gene>
<evidence type="ECO:0000313" key="4">
    <source>
        <dbReference type="EMBL" id="EEV21311.1"/>
    </source>
</evidence>
<feature type="domain" description="M23ase beta-sheet core" evidence="3">
    <location>
        <begin position="233"/>
        <end position="327"/>
    </location>
</feature>
<dbReference type="eggNOG" id="COG0739">
    <property type="taxonomic scope" value="Bacteria"/>
</dbReference>
<dbReference type="Pfam" id="PF01551">
    <property type="entry name" value="Peptidase_M23"/>
    <property type="match status" value="1"/>
</dbReference>
<keyword evidence="1 2" id="KW-0732">Signal</keyword>
<dbReference type="InterPro" id="IPR016047">
    <property type="entry name" value="M23ase_b-sheet_dom"/>
</dbReference>
<dbReference type="CDD" id="cd12797">
    <property type="entry name" value="M23_peptidase"/>
    <property type="match status" value="1"/>
</dbReference>
<organism evidence="4 5">
    <name type="scientific">Treponema vincentii ATCC 35580</name>
    <dbReference type="NCBI Taxonomy" id="596324"/>
    <lineage>
        <taxon>Bacteria</taxon>
        <taxon>Pseudomonadati</taxon>
        <taxon>Spirochaetota</taxon>
        <taxon>Spirochaetia</taxon>
        <taxon>Spirochaetales</taxon>
        <taxon>Treponemataceae</taxon>
        <taxon>Treponema</taxon>
    </lineage>
</organism>
<dbReference type="RefSeq" id="WP_006187640.1">
    <property type="nucleotide sequence ID" value="NZ_ACYH01000011.1"/>
</dbReference>
<dbReference type="InterPro" id="IPR050570">
    <property type="entry name" value="Cell_wall_metabolism_enzyme"/>
</dbReference>
<protein>
    <submittedName>
        <fullName evidence="4">Peptidase, M23 family</fullName>
    </submittedName>
</protein>
<sequence>MTDMHKRFLYGFIICIAYIAAAAAQLSAVETVLFQEQAYSGSITYNEKAQPGDAVFARLSIKLAPTVRNGALQNPAAVLQLFNGKKSIASAQFFLTNPKGSNLRNSTAGTVDMLAGIPLSTWLSGKDAYSLKVIILATRGQEKDVPLPFAIQEKQFVSERIPLDARNTGIRKDTSPERIAQIEKLNNILATVTPQNVYTLEPFTLPVDSKRITSGFGDRRVFIYTDKQTSTSLHYGIDYGVPTGTSVHACAAGKVMLAESRISTGWSVVIEHLPGLYSLYYHLDSLNVHEGQYVKQGEKLGRSGATGLATGPHLHWEIRLNMEAVNPEFFLKDFSF</sequence>
<dbReference type="InterPro" id="IPR011055">
    <property type="entry name" value="Dup_hybrid_motif"/>
</dbReference>
<dbReference type="SUPFAM" id="SSF51261">
    <property type="entry name" value="Duplicated hybrid motif"/>
    <property type="match status" value="1"/>
</dbReference>